<name>A0A5N6RFH8_9ROSI</name>
<proteinExistence type="predicted"/>
<dbReference type="EMBL" id="CM017326">
    <property type="protein sequence ID" value="KAE8076570.1"/>
    <property type="molecule type" value="Genomic_DNA"/>
</dbReference>
<gene>
    <name evidence="1" type="ORF">FH972_015210</name>
</gene>
<dbReference type="AlphaFoldDB" id="A0A5N6RFH8"/>
<keyword evidence="2" id="KW-1185">Reference proteome</keyword>
<protein>
    <submittedName>
        <fullName evidence="1">Uncharacterized protein</fullName>
    </submittedName>
</protein>
<sequence length="265" mass="28821">MRITWEGVKVVSLWKLPSVSSKYTLLLVPVIWLENNSALDIAGYFILIGQCQSKGTGWAKALVVVGDRSLPNGEQLRVGVQWQEVAGSSSTVSGSLMVFNEQSCHLEVYGSSSIVTGSQLVSLTSSVDDDDGSIRSVDDGLIGSDFSDDGSIGSVGACGVVHAMLELAMGLVLRWWDAVAMKLLDDSARKDTQAWFYRWLRAGVQHDESPLAKLEVIVENTSRANLAVSSPDRSLELLQMWEELASLDAERRQDMATAWVQALLG</sequence>
<evidence type="ECO:0000313" key="2">
    <source>
        <dbReference type="Proteomes" id="UP000327013"/>
    </source>
</evidence>
<organism evidence="1 2">
    <name type="scientific">Carpinus fangiana</name>
    <dbReference type="NCBI Taxonomy" id="176857"/>
    <lineage>
        <taxon>Eukaryota</taxon>
        <taxon>Viridiplantae</taxon>
        <taxon>Streptophyta</taxon>
        <taxon>Embryophyta</taxon>
        <taxon>Tracheophyta</taxon>
        <taxon>Spermatophyta</taxon>
        <taxon>Magnoliopsida</taxon>
        <taxon>eudicotyledons</taxon>
        <taxon>Gunneridae</taxon>
        <taxon>Pentapetalae</taxon>
        <taxon>rosids</taxon>
        <taxon>fabids</taxon>
        <taxon>Fagales</taxon>
        <taxon>Betulaceae</taxon>
        <taxon>Carpinus</taxon>
    </lineage>
</organism>
<reference evidence="1 2" key="1">
    <citation type="submission" date="2019-06" db="EMBL/GenBank/DDBJ databases">
        <title>A chromosomal-level reference genome of Carpinus fangiana (Coryloideae, Betulaceae).</title>
        <authorList>
            <person name="Yang X."/>
            <person name="Wang Z."/>
            <person name="Zhang L."/>
            <person name="Hao G."/>
            <person name="Liu J."/>
            <person name="Yang Y."/>
        </authorList>
    </citation>
    <scope>NUCLEOTIDE SEQUENCE [LARGE SCALE GENOMIC DNA]</scope>
    <source>
        <strain evidence="1">Cfa_2016G</strain>
        <tissue evidence="1">Leaf</tissue>
    </source>
</reference>
<evidence type="ECO:0000313" key="1">
    <source>
        <dbReference type="EMBL" id="KAE8076570.1"/>
    </source>
</evidence>
<dbReference type="Proteomes" id="UP000327013">
    <property type="component" value="Chromosome 6"/>
</dbReference>
<accession>A0A5N6RFH8</accession>